<dbReference type="GeneID" id="6075730"/>
<evidence type="ECO:0000313" key="2">
    <source>
        <dbReference type="Proteomes" id="UP000001194"/>
    </source>
</evidence>
<dbReference type="KEGG" id="lbc:LACBIDRAFT_296566"/>
<dbReference type="AlphaFoldDB" id="B0D946"/>
<dbReference type="EMBL" id="DS547100">
    <property type="protein sequence ID" value="EDR08947.1"/>
    <property type="molecule type" value="Genomic_DNA"/>
</dbReference>
<keyword evidence="2" id="KW-1185">Reference proteome</keyword>
<gene>
    <name evidence="1" type="ORF">LACBIDRAFT_296566</name>
</gene>
<organism evidence="2">
    <name type="scientific">Laccaria bicolor (strain S238N-H82 / ATCC MYA-4686)</name>
    <name type="common">Bicoloured deceiver</name>
    <name type="synonym">Laccaria laccata var. bicolor</name>
    <dbReference type="NCBI Taxonomy" id="486041"/>
    <lineage>
        <taxon>Eukaryota</taxon>
        <taxon>Fungi</taxon>
        <taxon>Dikarya</taxon>
        <taxon>Basidiomycota</taxon>
        <taxon>Agaricomycotina</taxon>
        <taxon>Agaricomycetes</taxon>
        <taxon>Agaricomycetidae</taxon>
        <taxon>Agaricales</taxon>
        <taxon>Agaricineae</taxon>
        <taxon>Hydnangiaceae</taxon>
        <taxon>Laccaria</taxon>
    </lineage>
</organism>
<proteinExistence type="predicted"/>
<dbReference type="Proteomes" id="UP000001194">
    <property type="component" value="Unassembled WGS sequence"/>
</dbReference>
<accession>B0D946</accession>
<name>B0D946_LACBS</name>
<evidence type="ECO:0000313" key="1">
    <source>
        <dbReference type="EMBL" id="EDR08947.1"/>
    </source>
</evidence>
<dbReference type="HOGENOM" id="CLU_2333947_0_0_1"/>
<sequence length="98" mass="10950">MGSRGIEFPLCMGWFVEQGLPHSVNSPKTNQKCKYSGGDSKSLHYYLRMHHYPRKYMCCCISNSTKTSKVPKGTLLTTSTSKLMGVSPRIHVPLPPCT</sequence>
<reference evidence="1 2" key="1">
    <citation type="journal article" date="2008" name="Nature">
        <title>The genome of Laccaria bicolor provides insights into mycorrhizal symbiosis.</title>
        <authorList>
            <person name="Martin F."/>
            <person name="Aerts A."/>
            <person name="Ahren D."/>
            <person name="Brun A."/>
            <person name="Danchin E.G.J."/>
            <person name="Duchaussoy F."/>
            <person name="Gibon J."/>
            <person name="Kohler A."/>
            <person name="Lindquist E."/>
            <person name="Pereda V."/>
            <person name="Salamov A."/>
            <person name="Shapiro H.J."/>
            <person name="Wuyts J."/>
            <person name="Blaudez D."/>
            <person name="Buee M."/>
            <person name="Brokstein P."/>
            <person name="Canbaeck B."/>
            <person name="Cohen D."/>
            <person name="Courty P.E."/>
            <person name="Coutinho P.M."/>
            <person name="Delaruelle C."/>
            <person name="Detter J.C."/>
            <person name="Deveau A."/>
            <person name="DiFazio S."/>
            <person name="Duplessis S."/>
            <person name="Fraissinet-Tachet L."/>
            <person name="Lucic E."/>
            <person name="Frey-Klett P."/>
            <person name="Fourrey C."/>
            <person name="Feussner I."/>
            <person name="Gay G."/>
            <person name="Grimwood J."/>
            <person name="Hoegger P.J."/>
            <person name="Jain P."/>
            <person name="Kilaru S."/>
            <person name="Labbe J."/>
            <person name="Lin Y.C."/>
            <person name="Legue V."/>
            <person name="Le Tacon F."/>
            <person name="Marmeisse R."/>
            <person name="Melayah D."/>
            <person name="Montanini B."/>
            <person name="Muratet M."/>
            <person name="Nehls U."/>
            <person name="Niculita-Hirzel H."/>
            <person name="Oudot-Le Secq M.P."/>
            <person name="Peter M."/>
            <person name="Quesneville H."/>
            <person name="Rajashekar B."/>
            <person name="Reich M."/>
            <person name="Rouhier N."/>
            <person name="Schmutz J."/>
            <person name="Yin T."/>
            <person name="Chalot M."/>
            <person name="Henrissat B."/>
            <person name="Kuees U."/>
            <person name="Lucas S."/>
            <person name="Van de Peer Y."/>
            <person name="Podila G.K."/>
            <person name="Polle A."/>
            <person name="Pukkila P.J."/>
            <person name="Richardson P.M."/>
            <person name="Rouze P."/>
            <person name="Sanders I.R."/>
            <person name="Stajich J.E."/>
            <person name="Tunlid A."/>
            <person name="Tuskan G."/>
            <person name="Grigoriev I.V."/>
        </authorList>
    </citation>
    <scope>NUCLEOTIDE SEQUENCE [LARGE SCALE GENOMIC DNA]</scope>
    <source>
        <strain evidence="2">S238N-H82 / ATCC MYA-4686</strain>
    </source>
</reference>
<dbReference type="RefSeq" id="XP_001880260.1">
    <property type="nucleotide sequence ID" value="XM_001880225.1"/>
</dbReference>
<protein>
    <submittedName>
        <fullName evidence="1">Predicted protein</fullName>
    </submittedName>
</protein>
<dbReference type="InParanoid" id="B0D946"/>